<evidence type="ECO:0000313" key="1">
    <source>
        <dbReference type="EMBL" id="URE05134.1"/>
    </source>
</evidence>
<gene>
    <name evidence="1" type="ORF">MUK42_19813</name>
</gene>
<protein>
    <submittedName>
        <fullName evidence="1">Uncharacterized protein</fullName>
    </submittedName>
</protein>
<sequence length="130" mass="14640">MEGASCRPVRWRRCRESWVDPMEEEAICHTNGGNLPVEVEQTKRNKEADSVGFAQELTMTSNKKCQNEPVVHLHGYNQGGHNHNHNFGMLAAEEHAAEAALWLKRDAFITSSCSTENEPSYASDEHTDSR</sequence>
<accession>A0A9E7K5D6</accession>
<name>A0A9E7K5D6_9LILI</name>
<keyword evidence="2" id="KW-1185">Reference proteome</keyword>
<dbReference type="AlphaFoldDB" id="A0A9E7K5D6"/>
<proteinExistence type="predicted"/>
<dbReference type="OrthoDB" id="10556531at2759"/>
<reference evidence="1" key="1">
    <citation type="submission" date="2022-05" db="EMBL/GenBank/DDBJ databases">
        <title>The Musa troglodytarum L. genome provides insights into the mechanism of non-climacteric behaviour and enrichment of carotenoids.</title>
        <authorList>
            <person name="Wang J."/>
        </authorList>
    </citation>
    <scope>NUCLEOTIDE SEQUENCE</scope>
    <source>
        <tissue evidence="1">Leaf</tissue>
    </source>
</reference>
<dbReference type="Proteomes" id="UP001055439">
    <property type="component" value="Chromosome 5"/>
</dbReference>
<organism evidence="1 2">
    <name type="scientific">Musa troglodytarum</name>
    <name type="common">fe'i banana</name>
    <dbReference type="NCBI Taxonomy" id="320322"/>
    <lineage>
        <taxon>Eukaryota</taxon>
        <taxon>Viridiplantae</taxon>
        <taxon>Streptophyta</taxon>
        <taxon>Embryophyta</taxon>
        <taxon>Tracheophyta</taxon>
        <taxon>Spermatophyta</taxon>
        <taxon>Magnoliopsida</taxon>
        <taxon>Liliopsida</taxon>
        <taxon>Zingiberales</taxon>
        <taxon>Musaceae</taxon>
        <taxon>Musa</taxon>
    </lineage>
</organism>
<dbReference type="EMBL" id="CP097507">
    <property type="protein sequence ID" value="URE05134.1"/>
    <property type="molecule type" value="Genomic_DNA"/>
</dbReference>
<evidence type="ECO:0000313" key="2">
    <source>
        <dbReference type="Proteomes" id="UP001055439"/>
    </source>
</evidence>